<sequence length="67" mass="7429">MVVRQVQRRRAIAQLRAMDDDQLRDIGIERSQIRQAVSGFTDRDLGLPRADEQRSTAPHGTTGGLAA</sequence>
<evidence type="ECO:0000259" key="2">
    <source>
        <dbReference type="Pfam" id="PF06568"/>
    </source>
</evidence>
<dbReference type="Proteomes" id="UP000244817">
    <property type="component" value="Unassembled WGS sequence"/>
</dbReference>
<name>A0A2T7G0D5_9RHOB</name>
<dbReference type="EMBL" id="QCYG01000002">
    <property type="protein sequence ID" value="PVA07892.1"/>
    <property type="molecule type" value="Genomic_DNA"/>
</dbReference>
<reference evidence="3 4" key="1">
    <citation type="submission" date="2018-04" db="EMBL/GenBank/DDBJ databases">
        <title>Pelagivirga bohaiensis gen. nov., sp. nov., a bacterium isolated from the Bohai Sea.</title>
        <authorList>
            <person name="Ji X."/>
        </authorList>
    </citation>
    <scope>NUCLEOTIDE SEQUENCE [LARGE SCALE GENOMIC DNA]</scope>
    <source>
        <strain evidence="3 4">BH-SD16</strain>
    </source>
</reference>
<comment type="caution">
    <text evidence="3">The sequence shown here is derived from an EMBL/GenBank/DDBJ whole genome shotgun (WGS) entry which is preliminary data.</text>
</comment>
<evidence type="ECO:0000313" key="3">
    <source>
        <dbReference type="EMBL" id="PVA07892.1"/>
    </source>
</evidence>
<accession>A0A2T7G0D5</accession>
<feature type="compositionally biased region" description="Basic and acidic residues" evidence="1">
    <location>
        <begin position="41"/>
        <end position="54"/>
    </location>
</feature>
<dbReference type="OrthoDB" id="7876746at2"/>
<keyword evidence="4" id="KW-1185">Reference proteome</keyword>
<protein>
    <recommendedName>
        <fullName evidence="2">YjiS-like domain-containing protein</fullName>
    </recommendedName>
</protein>
<feature type="region of interest" description="Disordered" evidence="1">
    <location>
        <begin position="39"/>
        <end position="67"/>
    </location>
</feature>
<evidence type="ECO:0000313" key="4">
    <source>
        <dbReference type="Proteomes" id="UP000244817"/>
    </source>
</evidence>
<dbReference type="Pfam" id="PF06568">
    <property type="entry name" value="YjiS-like"/>
    <property type="match status" value="1"/>
</dbReference>
<feature type="domain" description="YjiS-like" evidence="2">
    <location>
        <begin position="4"/>
        <end position="34"/>
    </location>
</feature>
<evidence type="ECO:0000256" key="1">
    <source>
        <dbReference type="SAM" id="MobiDB-lite"/>
    </source>
</evidence>
<proteinExistence type="predicted"/>
<dbReference type="InterPro" id="IPR009506">
    <property type="entry name" value="YjiS-like"/>
</dbReference>
<organism evidence="3 4">
    <name type="scientific">Thalassorhabdomicrobium marinisediminis</name>
    <dbReference type="NCBI Taxonomy" id="2170577"/>
    <lineage>
        <taxon>Bacteria</taxon>
        <taxon>Pseudomonadati</taxon>
        <taxon>Pseudomonadota</taxon>
        <taxon>Alphaproteobacteria</taxon>
        <taxon>Rhodobacterales</taxon>
        <taxon>Paracoccaceae</taxon>
        <taxon>Thalassorhabdomicrobium</taxon>
    </lineage>
</organism>
<gene>
    <name evidence="3" type="ORF">DC363_02905</name>
</gene>
<dbReference type="AlphaFoldDB" id="A0A2T7G0D5"/>